<sequence length="452" mass="48720">MRNIDVHKLIDGARFNRFHWQVLFWCALIIIFDGYDLVIYGVVLPVLMKEWALTPMQAGTLGSYALFGMMFGALIFGPLSDRFGRKRVIAICVVLFSFFTFINGFARDVTEFAICRFLAGLGIGGVMPNVVALMTEYSPKKMRTTLVAIMFSGYSVGGMLSAGLGIYMIPEFGWSSVFFVAGIPLLLLPAILYFLPESIGFLLHAKRDGEAAITLARLEPSFVPQPGNQYDFPTGKSQHVSLVALFKNGRALSTVMFWLAFFMCLLMVYALASWLPKLMTQAGYGLGSSLSFLLVLNLGAIFGAVGGGFVADRLHLKTVLMVFFAIAAMSISLLGYKSPTGVLYLLVALAGATTIGSQILLYAYVAQFYPMAIRSTGIGWASGVGRSGAIVGPILGGTLLAMAMPLHFNFLFFAIPGAIAAFAVSLVARSAAHAPEEEEPLAYAGELGVVGE</sequence>
<keyword evidence="8" id="KW-1185">Reference proteome</keyword>
<dbReference type="InterPro" id="IPR020846">
    <property type="entry name" value="MFS_dom"/>
</dbReference>
<evidence type="ECO:0000256" key="2">
    <source>
        <dbReference type="ARBA" id="ARBA00022692"/>
    </source>
</evidence>
<comment type="caution">
    <text evidence="7">The sequence shown here is derived from an EMBL/GenBank/DDBJ whole genome shotgun (WGS) entry which is preliminary data.</text>
</comment>
<protein>
    <submittedName>
        <fullName evidence="7">MFS transporter</fullName>
    </submittedName>
</protein>
<evidence type="ECO:0000256" key="4">
    <source>
        <dbReference type="ARBA" id="ARBA00023136"/>
    </source>
</evidence>
<evidence type="ECO:0000256" key="1">
    <source>
        <dbReference type="ARBA" id="ARBA00004141"/>
    </source>
</evidence>
<feature type="transmembrane region" description="Helical" evidence="5">
    <location>
        <begin position="251"/>
        <end position="272"/>
    </location>
</feature>
<dbReference type="EMBL" id="WTVQ01000018">
    <property type="protein sequence ID" value="NMG75460.1"/>
    <property type="molecule type" value="Genomic_DNA"/>
</dbReference>
<comment type="subcellular location">
    <subcellularLocation>
        <location evidence="1">Membrane</location>
        <topology evidence="1">Multi-pass membrane protein</topology>
    </subcellularLocation>
</comment>
<feature type="transmembrane region" description="Helical" evidence="5">
    <location>
        <begin position="318"/>
        <end position="336"/>
    </location>
</feature>
<gene>
    <name evidence="7" type="ORF">GPA25_11895</name>
</gene>
<dbReference type="PANTHER" id="PTHR23508:SF10">
    <property type="entry name" value="CARBOXYLIC ACID TRANSPORTER PROTEIN HOMOLOG"/>
    <property type="match status" value="1"/>
</dbReference>
<dbReference type="InterPro" id="IPR005829">
    <property type="entry name" value="Sugar_transporter_CS"/>
</dbReference>
<feature type="transmembrane region" description="Helical" evidence="5">
    <location>
        <begin position="342"/>
        <end position="365"/>
    </location>
</feature>
<feature type="transmembrane region" description="Helical" evidence="5">
    <location>
        <begin position="22"/>
        <end position="44"/>
    </location>
</feature>
<feature type="transmembrane region" description="Helical" evidence="5">
    <location>
        <begin position="56"/>
        <end position="76"/>
    </location>
</feature>
<dbReference type="RefSeq" id="WP_169260610.1">
    <property type="nucleotide sequence ID" value="NZ_WTVQ01000018.1"/>
</dbReference>
<dbReference type="PROSITE" id="PS50850">
    <property type="entry name" value="MFS"/>
    <property type="match status" value="1"/>
</dbReference>
<feature type="transmembrane region" description="Helical" evidence="5">
    <location>
        <begin position="410"/>
        <end position="428"/>
    </location>
</feature>
<dbReference type="InterPro" id="IPR011701">
    <property type="entry name" value="MFS"/>
</dbReference>
<feature type="transmembrane region" description="Helical" evidence="5">
    <location>
        <begin position="292"/>
        <end position="311"/>
    </location>
</feature>
<feature type="transmembrane region" description="Helical" evidence="5">
    <location>
        <begin position="88"/>
        <end position="106"/>
    </location>
</feature>
<evidence type="ECO:0000313" key="7">
    <source>
        <dbReference type="EMBL" id="NMG75460.1"/>
    </source>
</evidence>
<proteinExistence type="predicted"/>
<evidence type="ECO:0000259" key="6">
    <source>
        <dbReference type="PROSITE" id="PS50850"/>
    </source>
</evidence>
<reference evidence="7 8" key="1">
    <citation type="submission" date="2019-12" db="EMBL/GenBank/DDBJ databases">
        <title>Comparative genomics gives insights into the taxonomy of the Azoarcus-Aromatoleum group and reveals separate origins of nif in the plant-associated Azoarcus and non-plant-associated Aromatoleum sub-groups.</title>
        <authorList>
            <person name="Lafos M."/>
            <person name="Maluk M."/>
            <person name="Batista M."/>
            <person name="Junghare M."/>
            <person name="Carmona M."/>
            <person name="Faoro H."/>
            <person name="Cruz L.M."/>
            <person name="Battistoni F."/>
            <person name="De Souza E."/>
            <person name="Pedrosa F."/>
            <person name="Chen W.-M."/>
            <person name="Poole P.S."/>
            <person name="Dixon R.A."/>
            <person name="James E.K."/>
        </authorList>
    </citation>
    <scope>NUCLEOTIDE SEQUENCE [LARGE SCALE GENOMIC DNA]</scope>
    <source>
        <strain evidence="7 8">22Lin</strain>
    </source>
</reference>
<dbReference type="Gene3D" id="1.20.1250.20">
    <property type="entry name" value="MFS general substrate transporter like domains"/>
    <property type="match status" value="1"/>
</dbReference>
<dbReference type="SUPFAM" id="SSF103473">
    <property type="entry name" value="MFS general substrate transporter"/>
    <property type="match status" value="1"/>
</dbReference>
<evidence type="ECO:0000313" key="8">
    <source>
        <dbReference type="Proteomes" id="UP000648984"/>
    </source>
</evidence>
<feature type="transmembrane region" description="Helical" evidence="5">
    <location>
        <begin position="146"/>
        <end position="169"/>
    </location>
</feature>
<evidence type="ECO:0000256" key="5">
    <source>
        <dbReference type="SAM" id="Phobius"/>
    </source>
</evidence>
<organism evidence="7 8">
    <name type="scientific">Aromatoleum diolicum</name>
    <dbReference type="NCBI Taxonomy" id="75796"/>
    <lineage>
        <taxon>Bacteria</taxon>
        <taxon>Pseudomonadati</taxon>
        <taxon>Pseudomonadota</taxon>
        <taxon>Betaproteobacteria</taxon>
        <taxon>Rhodocyclales</taxon>
        <taxon>Rhodocyclaceae</taxon>
        <taxon>Aromatoleum</taxon>
    </lineage>
</organism>
<feature type="transmembrane region" description="Helical" evidence="5">
    <location>
        <begin position="175"/>
        <end position="195"/>
    </location>
</feature>
<accession>A0ABX1QEG2</accession>
<dbReference type="CDD" id="cd17365">
    <property type="entry name" value="MFS_PcaK_like"/>
    <property type="match status" value="1"/>
</dbReference>
<keyword evidence="4 5" id="KW-0472">Membrane</keyword>
<dbReference type="InterPro" id="IPR036259">
    <property type="entry name" value="MFS_trans_sf"/>
</dbReference>
<dbReference type="PROSITE" id="PS00217">
    <property type="entry name" value="SUGAR_TRANSPORT_2"/>
    <property type="match status" value="1"/>
</dbReference>
<feature type="transmembrane region" description="Helical" evidence="5">
    <location>
        <begin position="377"/>
        <end position="404"/>
    </location>
</feature>
<dbReference type="Pfam" id="PF07690">
    <property type="entry name" value="MFS_1"/>
    <property type="match status" value="1"/>
</dbReference>
<feature type="domain" description="Major facilitator superfamily (MFS) profile" evidence="6">
    <location>
        <begin position="22"/>
        <end position="432"/>
    </location>
</feature>
<keyword evidence="3 5" id="KW-1133">Transmembrane helix</keyword>
<feature type="transmembrane region" description="Helical" evidence="5">
    <location>
        <begin position="112"/>
        <end position="134"/>
    </location>
</feature>
<keyword evidence="2 5" id="KW-0812">Transmembrane</keyword>
<evidence type="ECO:0000256" key="3">
    <source>
        <dbReference type="ARBA" id="ARBA00022989"/>
    </source>
</evidence>
<dbReference type="PANTHER" id="PTHR23508">
    <property type="entry name" value="CARBOXYLIC ACID TRANSPORTER PROTEIN HOMOLOG"/>
    <property type="match status" value="1"/>
</dbReference>
<dbReference type="Proteomes" id="UP000648984">
    <property type="component" value="Unassembled WGS sequence"/>
</dbReference>
<name>A0ABX1QEG2_9RHOO</name>